<evidence type="ECO:0000313" key="2">
    <source>
        <dbReference type="Proteomes" id="UP001589896"/>
    </source>
</evidence>
<dbReference type="Proteomes" id="UP001589896">
    <property type="component" value="Unassembled WGS sequence"/>
</dbReference>
<keyword evidence="2" id="KW-1185">Reference proteome</keyword>
<evidence type="ECO:0000313" key="1">
    <source>
        <dbReference type="EMBL" id="MFC0682801.1"/>
    </source>
</evidence>
<gene>
    <name evidence="1" type="ORF">ACFFGH_33635</name>
</gene>
<dbReference type="EMBL" id="JBHLTG010000018">
    <property type="protein sequence ID" value="MFC0682801.1"/>
    <property type="molecule type" value="Genomic_DNA"/>
</dbReference>
<organism evidence="1 2">
    <name type="scientific">Lysobacter korlensis</name>
    <dbReference type="NCBI Taxonomy" id="553636"/>
    <lineage>
        <taxon>Bacteria</taxon>
        <taxon>Pseudomonadati</taxon>
        <taxon>Pseudomonadota</taxon>
        <taxon>Gammaproteobacteria</taxon>
        <taxon>Lysobacterales</taxon>
        <taxon>Lysobacteraceae</taxon>
        <taxon>Lysobacter</taxon>
    </lineage>
</organism>
<dbReference type="RefSeq" id="WP_386677172.1">
    <property type="nucleotide sequence ID" value="NZ_JBHLTG010000018.1"/>
</dbReference>
<protein>
    <recommendedName>
        <fullName evidence="3">Integrase</fullName>
    </recommendedName>
</protein>
<evidence type="ECO:0008006" key="3">
    <source>
        <dbReference type="Google" id="ProtNLM"/>
    </source>
</evidence>
<sequence>MAGIILACRLLGHANEQVTRSSYVVSAGRVEPVTAEILDGVFRH</sequence>
<name>A0ABV6S178_9GAMM</name>
<reference evidence="1 2" key="1">
    <citation type="submission" date="2024-09" db="EMBL/GenBank/DDBJ databases">
        <authorList>
            <person name="Sun Q."/>
            <person name="Mori K."/>
        </authorList>
    </citation>
    <scope>NUCLEOTIDE SEQUENCE [LARGE SCALE GENOMIC DNA]</scope>
    <source>
        <strain evidence="1 2">KCTC 23076</strain>
    </source>
</reference>
<accession>A0ABV6S178</accession>
<proteinExistence type="predicted"/>
<comment type="caution">
    <text evidence="1">The sequence shown here is derived from an EMBL/GenBank/DDBJ whole genome shotgun (WGS) entry which is preliminary data.</text>
</comment>